<dbReference type="Pfam" id="PF25906">
    <property type="entry name" value="PucR-like_N"/>
    <property type="match status" value="1"/>
</dbReference>
<proteinExistence type="predicted"/>
<evidence type="ECO:0000259" key="1">
    <source>
        <dbReference type="Pfam" id="PF25906"/>
    </source>
</evidence>
<keyword evidence="3" id="KW-1185">Reference proteome</keyword>
<sequence>MAYAPVTYSYSHSRDPIVPANLLLPPPASSARAPARQRKGGRHMKPDLERFLTARLDEITAEVVHEISLRVPAYTHVRAGAVGTLVRDAVSAYLGARDKTAVLDSFRVLGAGEARAGHDVHHFETAMRTGARVIVRRTANAAARLYPPTAEYITVMETAFSAENEIVKAAVESARATAGVTVRGA</sequence>
<comment type="caution">
    <text evidence="2">The sequence shown here is derived from an EMBL/GenBank/DDBJ whole genome shotgun (WGS) entry which is preliminary data.</text>
</comment>
<dbReference type="EMBL" id="BAAAHD010000012">
    <property type="protein sequence ID" value="GAA0553456.1"/>
    <property type="molecule type" value="Genomic_DNA"/>
</dbReference>
<dbReference type="Proteomes" id="UP001501427">
    <property type="component" value="Unassembled WGS sequence"/>
</dbReference>
<organism evidence="2 3">
    <name type="scientific">Actinomadura livida</name>
    <dbReference type="NCBI Taxonomy" id="79909"/>
    <lineage>
        <taxon>Bacteria</taxon>
        <taxon>Bacillati</taxon>
        <taxon>Actinomycetota</taxon>
        <taxon>Actinomycetes</taxon>
        <taxon>Streptosporangiales</taxon>
        <taxon>Thermomonosporaceae</taxon>
        <taxon>Actinomadura</taxon>
    </lineage>
</organism>
<protein>
    <recommendedName>
        <fullName evidence="1">PucR-like N-terminal domain-containing protein</fullName>
    </recommendedName>
</protein>
<feature type="domain" description="PucR-like N-terminal" evidence="1">
    <location>
        <begin position="45"/>
        <end position="173"/>
    </location>
</feature>
<evidence type="ECO:0000313" key="3">
    <source>
        <dbReference type="Proteomes" id="UP001501427"/>
    </source>
</evidence>
<evidence type="ECO:0000313" key="2">
    <source>
        <dbReference type="EMBL" id="GAA0553456.1"/>
    </source>
</evidence>
<accession>A0ABN1DVL0</accession>
<name>A0ABN1DVL0_9ACTN</name>
<dbReference type="InterPro" id="IPR058663">
    <property type="entry name" value="PucR-like_N"/>
</dbReference>
<reference evidence="2 3" key="1">
    <citation type="journal article" date="2019" name="Int. J. Syst. Evol. Microbiol.">
        <title>The Global Catalogue of Microorganisms (GCM) 10K type strain sequencing project: providing services to taxonomists for standard genome sequencing and annotation.</title>
        <authorList>
            <consortium name="The Broad Institute Genomics Platform"/>
            <consortium name="The Broad Institute Genome Sequencing Center for Infectious Disease"/>
            <person name="Wu L."/>
            <person name="Ma J."/>
        </authorList>
    </citation>
    <scope>NUCLEOTIDE SEQUENCE [LARGE SCALE GENOMIC DNA]</scope>
    <source>
        <strain evidence="2 3">JCM 10667</strain>
    </source>
</reference>
<gene>
    <name evidence="2" type="ORF">GCM10009546_14370</name>
</gene>